<dbReference type="AlphaFoldDB" id="X0XD29"/>
<comment type="caution">
    <text evidence="1">The sequence shown here is derived from an EMBL/GenBank/DDBJ whole genome shotgun (WGS) entry which is preliminary data.</text>
</comment>
<proteinExistence type="predicted"/>
<evidence type="ECO:0000313" key="1">
    <source>
        <dbReference type="EMBL" id="GAG41084.1"/>
    </source>
</evidence>
<organism evidence="1">
    <name type="scientific">marine sediment metagenome</name>
    <dbReference type="NCBI Taxonomy" id="412755"/>
    <lineage>
        <taxon>unclassified sequences</taxon>
        <taxon>metagenomes</taxon>
        <taxon>ecological metagenomes</taxon>
    </lineage>
</organism>
<feature type="non-terminal residue" evidence="1">
    <location>
        <position position="1"/>
    </location>
</feature>
<name>X0XD29_9ZZZZ</name>
<protein>
    <submittedName>
        <fullName evidence="1">Uncharacterized protein</fullName>
    </submittedName>
</protein>
<dbReference type="EMBL" id="BARS01040996">
    <property type="protein sequence ID" value="GAG41084.1"/>
    <property type="molecule type" value="Genomic_DNA"/>
</dbReference>
<sequence length="52" mass="5785">YAWGADLDEPKLLWSMFDENGNRIQNTTINRNGKVKEVANASSVAPIPVQPK</sequence>
<gene>
    <name evidence="1" type="ORF">S01H1_62417</name>
</gene>
<reference evidence="1" key="1">
    <citation type="journal article" date="2014" name="Front. Microbiol.">
        <title>High frequency of phylogenetically diverse reductive dehalogenase-homologous genes in deep subseafloor sedimentary metagenomes.</title>
        <authorList>
            <person name="Kawai M."/>
            <person name="Futagami T."/>
            <person name="Toyoda A."/>
            <person name="Takaki Y."/>
            <person name="Nishi S."/>
            <person name="Hori S."/>
            <person name="Arai W."/>
            <person name="Tsubouchi T."/>
            <person name="Morono Y."/>
            <person name="Uchiyama I."/>
            <person name="Ito T."/>
            <person name="Fujiyama A."/>
            <person name="Inagaki F."/>
            <person name="Takami H."/>
        </authorList>
    </citation>
    <scope>NUCLEOTIDE SEQUENCE</scope>
    <source>
        <strain evidence="1">Expedition CK06-06</strain>
    </source>
</reference>
<accession>X0XD29</accession>